<dbReference type="WBParaSite" id="PS1159_v2.g19599.t1">
    <property type="protein sequence ID" value="PS1159_v2.g19599.t1"/>
    <property type="gene ID" value="PS1159_v2.g19599"/>
</dbReference>
<accession>A0AC35FPY8</accession>
<sequence length="270" mass="31493">MEIYIDNFFNTTSTTGVRLNLPKFAKIISESFFSSVSKKRRSLTDPVWRRERIVGPTRSPKGPPVSADLQYCPAKIDAVTQAHNQRTYVFSNEYVHQIYRDRDGLQQKSAFLITDMFDHGPRSVSAAFTNLKSAVTVLIDQNTVYRYRWNKKIQRFYLARKSPQKLDRNITFTPRLAFQWSDGNMIISDGTYFSTYDPYWNVATFTGHTSDYFPGLPRNAIGLVHTSEETYLWLNERANVLVYNMKKFRIVQEYPLRISDYIACLSKRKL</sequence>
<protein>
    <submittedName>
        <fullName evidence="2">Uncharacterized protein</fullName>
    </submittedName>
</protein>
<organism evidence="1 2">
    <name type="scientific">Panagrolaimus sp. PS1159</name>
    <dbReference type="NCBI Taxonomy" id="55785"/>
    <lineage>
        <taxon>Eukaryota</taxon>
        <taxon>Metazoa</taxon>
        <taxon>Ecdysozoa</taxon>
        <taxon>Nematoda</taxon>
        <taxon>Chromadorea</taxon>
        <taxon>Rhabditida</taxon>
        <taxon>Tylenchina</taxon>
        <taxon>Panagrolaimomorpha</taxon>
        <taxon>Panagrolaimoidea</taxon>
        <taxon>Panagrolaimidae</taxon>
        <taxon>Panagrolaimus</taxon>
    </lineage>
</organism>
<proteinExistence type="predicted"/>
<name>A0AC35FPY8_9BILA</name>
<evidence type="ECO:0000313" key="1">
    <source>
        <dbReference type="Proteomes" id="UP000887580"/>
    </source>
</evidence>
<reference evidence="2" key="1">
    <citation type="submission" date="2022-11" db="UniProtKB">
        <authorList>
            <consortium name="WormBaseParasite"/>
        </authorList>
    </citation>
    <scope>IDENTIFICATION</scope>
</reference>
<dbReference type="Proteomes" id="UP000887580">
    <property type="component" value="Unplaced"/>
</dbReference>
<evidence type="ECO:0000313" key="2">
    <source>
        <dbReference type="WBParaSite" id="PS1159_v2.g19599.t1"/>
    </source>
</evidence>